<dbReference type="InterPro" id="IPR018712">
    <property type="entry name" value="Tle1-like_cat"/>
</dbReference>
<dbReference type="Pfam" id="PF09994">
    <property type="entry name" value="T6SS_Tle1-like_cat"/>
    <property type="match status" value="1"/>
</dbReference>
<accession>A0A975YE58</accession>
<dbReference type="EMBL" id="CP078073">
    <property type="protein sequence ID" value="QXL85989.1"/>
    <property type="molecule type" value="Genomic_DNA"/>
</dbReference>
<reference evidence="2 3" key="1">
    <citation type="submission" date="2021-07" db="EMBL/GenBank/DDBJ databases">
        <title>Karlodiniumbacter phycospheric gen. nov., sp. nov., a phycosphere bacterium isolated from karlodinium veneficum.</title>
        <authorList>
            <person name="Peng Y."/>
            <person name="Jiang L."/>
            <person name="Lee J."/>
        </authorList>
    </citation>
    <scope>NUCLEOTIDE SEQUENCE</scope>
    <source>
        <strain evidence="2 3">N5</strain>
    </source>
</reference>
<dbReference type="InterPro" id="IPR029058">
    <property type="entry name" value="AB_hydrolase_fold"/>
</dbReference>
<dbReference type="EMBL" id="JAIMBW010000001">
    <property type="protein sequence ID" value="MBY4893257.1"/>
    <property type="molecule type" value="Genomic_DNA"/>
</dbReference>
<evidence type="ECO:0000259" key="1">
    <source>
        <dbReference type="Pfam" id="PF09994"/>
    </source>
</evidence>
<proteinExistence type="predicted"/>
<feature type="domain" description="T6SS Phospholipase effector Tle1-like catalytic" evidence="1">
    <location>
        <begin position="38"/>
        <end position="290"/>
    </location>
</feature>
<organism evidence="2">
    <name type="scientific">Gymnodinialimonas phycosphaerae</name>
    <dbReference type="NCBI Taxonomy" id="2841589"/>
    <lineage>
        <taxon>Bacteria</taxon>
        <taxon>Pseudomonadati</taxon>
        <taxon>Pseudomonadota</taxon>
        <taxon>Alphaproteobacteria</taxon>
        <taxon>Rhodobacterales</taxon>
        <taxon>Paracoccaceae</taxon>
        <taxon>Gymnodinialimonas</taxon>
    </lineage>
</organism>
<dbReference type="Proteomes" id="UP000693972">
    <property type="component" value="Unassembled WGS sequence"/>
</dbReference>
<evidence type="ECO:0000313" key="3">
    <source>
        <dbReference type="Proteomes" id="UP000693972"/>
    </source>
</evidence>
<dbReference type="RefSeq" id="WP_257892956.1">
    <property type="nucleotide sequence ID" value="NZ_JAIMBW010000001.1"/>
</dbReference>
<evidence type="ECO:0000313" key="2">
    <source>
        <dbReference type="EMBL" id="QXL85989.1"/>
    </source>
</evidence>
<dbReference type="PANTHER" id="PTHR33840">
    <property type="match status" value="1"/>
</dbReference>
<name>A0A975YE58_9RHOB</name>
<gene>
    <name evidence="2" type="ORF">KUL25_10820</name>
</gene>
<protein>
    <submittedName>
        <fullName evidence="2">DUF2235 domain-containing protein</fullName>
    </submittedName>
</protein>
<keyword evidence="3" id="KW-1185">Reference proteome</keyword>
<sequence>MRCPLPRSDGIWGWLPRVFGGFRQAPEPAPTPQEICTHVILLDGTMSSLAPGDETNIGLTYRLLMDLPRDAGVRIYYEPGIQWRGLRRAHEVMAGIGINRQICRAYAWLSASYRPGDRVILMGYSRGAYAVRSLGGLIDQMGLLRPEALNQARVEEIYELYRTGRDRTAVAEMTAAYCRADVPVTFLGIYDTVRALGIRYPLVWRFLPLPHPYHTHTLGPHIEVARQALALDETRVAYRPILWDTSGAEPGQSVVQMWFKGSHGDIGGQLNGRAEARPRANVALTWMLEEAEATGLRLPPDWRARFPADPDAPSVGNFTGFGKFFWERRRREVGRDASEVLHPSAAAWAKARGIELVDLETALN</sequence>
<dbReference type="AlphaFoldDB" id="A0A975YE58"/>
<dbReference type="PANTHER" id="PTHR33840:SF1">
    <property type="entry name" value="TLE1 PHOSPHOLIPASE DOMAIN-CONTAINING PROTEIN"/>
    <property type="match status" value="1"/>
</dbReference>
<dbReference type="SUPFAM" id="SSF53474">
    <property type="entry name" value="alpha/beta-Hydrolases"/>
    <property type="match status" value="1"/>
</dbReference>